<keyword evidence="3" id="KW-0560">Oxidoreductase</keyword>
<reference evidence="6" key="2">
    <citation type="journal article" date="2023" name="Plants (Basel)">
        <title>Annotation of the Turnera subulata (Passifloraceae) Draft Genome Reveals the S-Locus Evolved after the Divergence of Turneroideae from Passifloroideae in a Stepwise Manner.</title>
        <authorList>
            <person name="Henning P.M."/>
            <person name="Roalson E.H."/>
            <person name="Mir W."/>
            <person name="McCubbin A.G."/>
            <person name="Shore J.S."/>
        </authorList>
    </citation>
    <scope>NUCLEOTIDE SEQUENCE</scope>
    <source>
        <strain evidence="6">F60SS</strain>
    </source>
</reference>
<dbReference type="SUPFAM" id="SSF51197">
    <property type="entry name" value="Clavaminate synthase-like"/>
    <property type="match status" value="2"/>
</dbReference>
<dbReference type="Pfam" id="PF14226">
    <property type="entry name" value="DIOX_N"/>
    <property type="match status" value="2"/>
</dbReference>
<dbReference type="GO" id="GO:0051213">
    <property type="term" value="F:dioxygenase activity"/>
    <property type="evidence" value="ECO:0007669"/>
    <property type="project" value="UniProtKB-ARBA"/>
</dbReference>
<dbReference type="Pfam" id="PF03171">
    <property type="entry name" value="2OG-FeII_Oxy"/>
    <property type="match status" value="2"/>
</dbReference>
<dbReference type="GO" id="GO:0046872">
    <property type="term" value="F:metal ion binding"/>
    <property type="evidence" value="ECO:0007669"/>
    <property type="project" value="UniProtKB-KW"/>
</dbReference>
<protein>
    <recommendedName>
        <fullName evidence="5">Fe2OG dioxygenase domain-containing protein</fullName>
    </recommendedName>
</protein>
<dbReference type="Proteomes" id="UP001141552">
    <property type="component" value="Unassembled WGS sequence"/>
</dbReference>
<feature type="domain" description="Fe2OG dioxygenase" evidence="5">
    <location>
        <begin position="542"/>
        <end position="638"/>
    </location>
</feature>
<dbReference type="InterPro" id="IPR044861">
    <property type="entry name" value="IPNS-like_FE2OG_OXY"/>
</dbReference>
<organism evidence="6 7">
    <name type="scientific">Turnera subulata</name>
    <dbReference type="NCBI Taxonomy" id="218843"/>
    <lineage>
        <taxon>Eukaryota</taxon>
        <taxon>Viridiplantae</taxon>
        <taxon>Streptophyta</taxon>
        <taxon>Embryophyta</taxon>
        <taxon>Tracheophyta</taxon>
        <taxon>Spermatophyta</taxon>
        <taxon>Magnoliopsida</taxon>
        <taxon>eudicotyledons</taxon>
        <taxon>Gunneridae</taxon>
        <taxon>Pentapetalae</taxon>
        <taxon>rosids</taxon>
        <taxon>fabids</taxon>
        <taxon>Malpighiales</taxon>
        <taxon>Passifloraceae</taxon>
        <taxon>Turnera</taxon>
    </lineage>
</organism>
<dbReference type="PANTHER" id="PTHR10209">
    <property type="entry name" value="OXIDOREDUCTASE, 2OG-FE II OXYGENASE FAMILY PROTEIN"/>
    <property type="match status" value="1"/>
</dbReference>
<evidence type="ECO:0000256" key="4">
    <source>
        <dbReference type="ARBA" id="ARBA00023004"/>
    </source>
</evidence>
<dbReference type="PANTHER" id="PTHR10209:SF885">
    <property type="entry name" value="2OG-FE(II) OXYGENASE FAMILY, PUTATIVE (AFU_ORTHOLOGUE AFUA_2G00750)-RELATED"/>
    <property type="match status" value="1"/>
</dbReference>
<keyword evidence="2" id="KW-0479">Metal-binding</keyword>
<comment type="caution">
    <text evidence="6">The sequence shown here is derived from an EMBL/GenBank/DDBJ whole genome shotgun (WGS) entry which is preliminary data.</text>
</comment>
<gene>
    <name evidence="6" type="ORF">Tsubulata_011069</name>
</gene>
<evidence type="ECO:0000256" key="3">
    <source>
        <dbReference type="ARBA" id="ARBA00023002"/>
    </source>
</evidence>
<dbReference type="FunFam" id="2.60.120.330:FF:000012">
    <property type="entry name" value="Gibberellin 20 oxidase 1"/>
    <property type="match status" value="2"/>
</dbReference>
<dbReference type="Gene3D" id="2.60.120.330">
    <property type="entry name" value="B-lactam Antibiotic, Isopenicillin N Synthase, Chain"/>
    <property type="match status" value="2"/>
</dbReference>
<dbReference type="OrthoDB" id="288590at2759"/>
<evidence type="ECO:0000259" key="5">
    <source>
        <dbReference type="PROSITE" id="PS51471"/>
    </source>
</evidence>
<comment type="similarity">
    <text evidence="1">Belongs to the iron/ascorbate-dependent oxidoreductase family.</text>
</comment>
<accession>A0A9Q0FBN8</accession>
<dbReference type="InterPro" id="IPR005123">
    <property type="entry name" value="Oxoglu/Fe-dep_dioxygenase_dom"/>
</dbReference>
<feature type="domain" description="Fe2OG dioxygenase" evidence="5">
    <location>
        <begin position="188"/>
        <end position="289"/>
    </location>
</feature>
<dbReference type="InterPro" id="IPR026992">
    <property type="entry name" value="DIOX_N"/>
</dbReference>
<proteinExistence type="inferred from homology"/>
<sequence>MEVDPAFIQTPEHRPKLEITKAEGIPIIDLSILNSPDTNSSADLEGLVKEVGEACKKWGFFQIINHGVSLEKRQKIENASRKFFALPLEEKRKVRRNEEKVMGYYDTEHTKNVRDWKEDPTLVPASFKDDEQEVTKWYNQWPEHPPELREACQEYAKEVEKLAFKLMELIALSLGLPANRFHSFFKEQTTYVRLNHYPPCPSPHLALGVGRHKDAGALTILAQDDVGGLEVKRKSDGEWIWVEPTPDAYIINVGDIIQVWSNDAYESVEHRVMVNSERERFSIPFFFHPAHYTDVKPLEELTNELNPAKYRPYRSGKFVVTRKRSNFMKLDVENIQIYHFRIPDSELAEKLEQGLSIKPKLEIVKAEGIPLIDLSILNSPDSNYSPDPHALEDLVKEVGNACKKWGFFQIINHGVSLEKRQKIEDASRKFFALPIEEKREVRKSDGGSLGYSDTEHTKNVRDWKEVFDFTVEDPTLIPASYEPDDKGIRERYNQWPEHPSELREACEEYAKEVEKLAYKLMELIALSLGLPGNRFHPFFKDQTTYIRLNHYPPCPSPHLALGLGRHKDSGALTILCQDDVGGLQVKRKSDGEWIWVKPTQMPLSSMLVWSNDAYESVEHRVMVNYEKERFSIPFFFHPAHYTDVKPLEELTNEANPAKYRPYNWGKFLVTRKRSNFTKLNVENIQVYHFRIPDSELAKKLEQGLSIK</sequence>
<dbReference type="PRINTS" id="PR00682">
    <property type="entry name" value="IPNSYNTHASE"/>
</dbReference>
<name>A0A9Q0FBN8_9ROSI</name>
<keyword evidence="7" id="KW-1185">Reference proteome</keyword>
<dbReference type="InterPro" id="IPR027443">
    <property type="entry name" value="IPNS-like_sf"/>
</dbReference>
<evidence type="ECO:0000256" key="2">
    <source>
        <dbReference type="ARBA" id="ARBA00022723"/>
    </source>
</evidence>
<dbReference type="EMBL" id="JAKUCV010006415">
    <property type="protein sequence ID" value="KAJ4827422.1"/>
    <property type="molecule type" value="Genomic_DNA"/>
</dbReference>
<keyword evidence="4" id="KW-0408">Iron</keyword>
<dbReference type="AlphaFoldDB" id="A0A9Q0FBN8"/>
<evidence type="ECO:0000313" key="7">
    <source>
        <dbReference type="Proteomes" id="UP001141552"/>
    </source>
</evidence>
<dbReference type="PROSITE" id="PS51471">
    <property type="entry name" value="FE2OG_OXY"/>
    <property type="match status" value="2"/>
</dbReference>
<reference evidence="6" key="1">
    <citation type="submission" date="2022-02" db="EMBL/GenBank/DDBJ databases">
        <authorList>
            <person name="Henning P.M."/>
            <person name="McCubbin A.G."/>
            <person name="Shore J.S."/>
        </authorList>
    </citation>
    <scope>NUCLEOTIDE SEQUENCE</scope>
    <source>
        <strain evidence="6">F60SS</strain>
        <tissue evidence="6">Leaves</tissue>
    </source>
</reference>
<evidence type="ECO:0000256" key="1">
    <source>
        <dbReference type="ARBA" id="ARBA00008056"/>
    </source>
</evidence>
<evidence type="ECO:0000313" key="6">
    <source>
        <dbReference type="EMBL" id="KAJ4827422.1"/>
    </source>
</evidence>